<protein>
    <submittedName>
        <fullName evidence="4">Sll0787 family AIR synthase-like protein</fullName>
    </submittedName>
</protein>
<gene>
    <name evidence="4" type="ORF">C5468_16370</name>
</gene>
<dbReference type="PANTHER" id="PTHR30270:SF0">
    <property type="entry name" value="THIAMINE-MONOPHOSPHATE KINASE"/>
    <property type="match status" value="1"/>
</dbReference>
<evidence type="ECO:0000259" key="2">
    <source>
        <dbReference type="Pfam" id="PF00586"/>
    </source>
</evidence>
<dbReference type="Pfam" id="PF00586">
    <property type="entry name" value="AIRS"/>
    <property type="match status" value="1"/>
</dbReference>
<dbReference type="InterPro" id="IPR010918">
    <property type="entry name" value="PurM-like_C_dom"/>
</dbReference>
<comment type="caution">
    <text evidence="4">The sequence shown here is derived from an EMBL/GenBank/DDBJ whole genome shotgun (WGS) entry which is preliminary data.</text>
</comment>
<name>A0A4R4J435_PHOLU</name>
<evidence type="ECO:0000313" key="4">
    <source>
        <dbReference type="EMBL" id="TDB48303.1"/>
    </source>
</evidence>
<dbReference type="GO" id="GO:0009030">
    <property type="term" value="F:thiamine-phosphate kinase activity"/>
    <property type="evidence" value="ECO:0007669"/>
    <property type="project" value="InterPro"/>
</dbReference>
<proteinExistence type="predicted"/>
<dbReference type="InterPro" id="IPR011413">
    <property type="entry name" value="UCP036540_AIR"/>
</dbReference>
<dbReference type="InterPro" id="IPR006283">
    <property type="entry name" value="ThiL-like"/>
</dbReference>
<evidence type="ECO:0000313" key="5">
    <source>
        <dbReference type="Proteomes" id="UP000295550"/>
    </source>
</evidence>
<evidence type="ECO:0000259" key="3">
    <source>
        <dbReference type="Pfam" id="PF02769"/>
    </source>
</evidence>
<dbReference type="PIRSF" id="PIRSF036540">
    <property type="entry name" value="UCP036540_AIR"/>
    <property type="match status" value="1"/>
</dbReference>
<dbReference type="SUPFAM" id="SSF56042">
    <property type="entry name" value="PurM C-terminal domain-like"/>
    <property type="match status" value="1"/>
</dbReference>
<accession>A0A4R4J435</accession>
<dbReference type="SUPFAM" id="SSF55326">
    <property type="entry name" value="PurM N-terminal domain-like"/>
    <property type="match status" value="1"/>
</dbReference>
<feature type="domain" description="PurM-like N-terminal" evidence="2">
    <location>
        <begin position="51"/>
        <end position="157"/>
    </location>
</feature>
<dbReference type="InterPro" id="IPR016188">
    <property type="entry name" value="PurM-like_N"/>
</dbReference>
<feature type="domain" description="PurM-like C-terminal" evidence="3">
    <location>
        <begin position="196"/>
        <end position="307"/>
    </location>
</feature>
<organism evidence="4 5">
    <name type="scientific">Photorhabdus luminescens subsp. mexicana</name>
    <dbReference type="NCBI Taxonomy" id="2100167"/>
    <lineage>
        <taxon>Bacteria</taxon>
        <taxon>Pseudomonadati</taxon>
        <taxon>Pseudomonadota</taxon>
        <taxon>Gammaproteobacteria</taxon>
        <taxon>Enterobacterales</taxon>
        <taxon>Morganellaceae</taxon>
        <taxon>Photorhabdus</taxon>
    </lineage>
</organism>
<dbReference type="Proteomes" id="UP000295550">
    <property type="component" value="Unassembled WGS sequence"/>
</dbReference>
<reference evidence="4 5" key="1">
    <citation type="journal article" date="2019" name="Int. J. Syst. Evol. Microbiol.">
        <title>Photorhabdus khanii subsp. guanajuatensis subsp. nov., isolated from Heterorhabditis atacamensis, and Photorhabdus luminescens subsp. mexicana subsp. nov., isolated from Heterorhabditis mexicana entomopathogenic nematodes.</title>
        <authorList>
            <person name="Machado R.A.R."/>
            <person name="Bruno P."/>
            <person name="Arce C.C.M."/>
            <person name="Liechti N."/>
            <person name="Kohler A."/>
            <person name="Bernal J."/>
            <person name="Bruggmann R."/>
            <person name="Turlings T.C.J."/>
        </authorList>
    </citation>
    <scope>NUCLEOTIDE SEQUENCE [LARGE SCALE GENOMIC DNA]</scope>
    <source>
        <strain evidence="4 5">MEX47-22</strain>
    </source>
</reference>
<dbReference type="CDD" id="cd02192">
    <property type="entry name" value="PurM-like3"/>
    <property type="match status" value="1"/>
</dbReference>
<keyword evidence="1" id="KW-0784">Thiamine biosynthesis</keyword>
<dbReference type="PANTHER" id="PTHR30270">
    <property type="entry name" value="THIAMINE-MONOPHOSPHATE KINASE"/>
    <property type="match status" value="1"/>
</dbReference>
<dbReference type="InterPro" id="IPR036676">
    <property type="entry name" value="PurM-like_C_sf"/>
</dbReference>
<sequence length="356" mass="39271">MMELNQLLEMLKHTPAMQSKQVIARNVSINTVSINTTCHADSLDSLYAYPGDDTAAMPLNGQYILHACEGMLPSFVANHPYFAGWSAVMANMSDIAAMGGRALSVVNSFWHTRSEHARLLMQGMQDACRAYGVLLVGGHTNLGVIYQPTLSVAIQGIARKLLSVLHIKPQQKILIALNMKGQFHPNTTYWKCFERVSDRILQSQIALLPQLAEANLAHAARDISNAGILGSLLMLLEATASGADINLDAIPKPENVDWFKWLQIFPSFGFLLTANTSECEEIIELFHRQGIACAVIGETNASGVVAVQQQQQYGIFWDFNRQVFTGFCYADALKNLQAQSVQMKPKNQQESMLCPV</sequence>
<dbReference type="GO" id="GO:0009228">
    <property type="term" value="P:thiamine biosynthetic process"/>
    <property type="evidence" value="ECO:0007669"/>
    <property type="project" value="UniProtKB-KW"/>
</dbReference>
<dbReference type="Pfam" id="PF02769">
    <property type="entry name" value="AIRS_C"/>
    <property type="match status" value="1"/>
</dbReference>
<dbReference type="EMBL" id="PUJX01000017">
    <property type="protein sequence ID" value="TDB48303.1"/>
    <property type="molecule type" value="Genomic_DNA"/>
</dbReference>
<evidence type="ECO:0000256" key="1">
    <source>
        <dbReference type="ARBA" id="ARBA00022977"/>
    </source>
</evidence>
<dbReference type="NCBIfam" id="TIGR04049">
    <property type="entry name" value="AIR_rel_sll0787"/>
    <property type="match status" value="1"/>
</dbReference>
<dbReference type="Gene3D" id="3.30.1330.10">
    <property type="entry name" value="PurM-like, N-terminal domain"/>
    <property type="match status" value="1"/>
</dbReference>
<dbReference type="Gene3D" id="3.90.650.10">
    <property type="entry name" value="PurM-like C-terminal domain"/>
    <property type="match status" value="1"/>
</dbReference>
<dbReference type="AlphaFoldDB" id="A0A4R4J435"/>
<dbReference type="InterPro" id="IPR024030">
    <property type="entry name" value="AIR_synthase-rel_sll0787"/>
</dbReference>
<dbReference type="InterPro" id="IPR036921">
    <property type="entry name" value="PurM-like_N_sf"/>
</dbReference>